<proteinExistence type="predicted"/>
<keyword evidence="2" id="KW-1185">Reference proteome</keyword>
<accession>A0ACB9NTC3</accession>
<gene>
    <name evidence="1" type="ORF">MLD38_024278</name>
</gene>
<evidence type="ECO:0000313" key="1">
    <source>
        <dbReference type="EMBL" id="KAI4339321.1"/>
    </source>
</evidence>
<organism evidence="1 2">
    <name type="scientific">Melastoma candidum</name>
    <dbReference type="NCBI Taxonomy" id="119954"/>
    <lineage>
        <taxon>Eukaryota</taxon>
        <taxon>Viridiplantae</taxon>
        <taxon>Streptophyta</taxon>
        <taxon>Embryophyta</taxon>
        <taxon>Tracheophyta</taxon>
        <taxon>Spermatophyta</taxon>
        <taxon>Magnoliopsida</taxon>
        <taxon>eudicotyledons</taxon>
        <taxon>Gunneridae</taxon>
        <taxon>Pentapetalae</taxon>
        <taxon>rosids</taxon>
        <taxon>malvids</taxon>
        <taxon>Myrtales</taxon>
        <taxon>Melastomataceae</taxon>
        <taxon>Melastomatoideae</taxon>
        <taxon>Melastomateae</taxon>
        <taxon>Melastoma</taxon>
    </lineage>
</organism>
<protein>
    <submittedName>
        <fullName evidence="1">Uncharacterized protein</fullName>
    </submittedName>
</protein>
<dbReference type="Proteomes" id="UP001057402">
    <property type="component" value="Chromosome 7"/>
</dbReference>
<comment type="caution">
    <text evidence="1">The sequence shown here is derived from an EMBL/GenBank/DDBJ whole genome shotgun (WGS) entry which is preliminary data.</text>
</comment>
<evidence type="ECO:0000313" key="2">
    <source>
        <dbReference type="Proteomes" id="UP001057402"/>
    </source>
</evidence>
<name>A0ACB9NTC3_9MYRT</name>
<sequence>MATHLQKYARGIPVISAASMNENSTNWIVASQNGCRRPDYFHYQLENMPNGSKTCNLLAKSAGRAERKADVLAGVREHVRLSPKITEAVKGKLSLGARILQVGDMEKVFKLLFETSKKERLIKASQCYLSTTAGPIAGLLFISTEQVAFCSERSMKLCCPTGESLKSSIRLQSHFQE</sequence>
<dbReference type="EMBL" id="CM042886">
    <property type="protein sequence ID" value="KAI4339321.1"/>
    <property type="molecule type" value="Genomic_DNA"/>
</dbReference>
<reference evidence="2" key="1">
    <citation type="journal article" date="2023" name="Front. Plant Sci.">
        <title>Chromosomal-level genome assembly of Melastoma candidum provides insights into trichome evolution.</title>
        <authorList>
            <person name="Zhong Y."/>
            <person name="Wu W."/>
            <person name="Sun C."/>
            <person name="Zou P."/>
            <person name="Liu Y."/>
            <person name="Dai S."/>
            <person name="Zhou R."/>
        </authorList>
    </citation>
    <scope>NUCLEOTIDE SEQUENCE [LARGE SCALE GENOMIC DNA]</scope>
</reference>